<keyword evidence="3" id="KW-0732">Signal</keyword>
<evidence type="ECO:0000256" key="3">
    <source>
        <dbReference type="SAM" id="SignalP"/>
    </source>
</evidence>
<dbReference type="Proteomes" id="UP000584642">
    <property type="component" value="Unassembled WGS sequence"/>
</dbReference>
<evidence type="ECO:0000313" key="5">
    <source>
        <dbReference type="Proteomes" id="UP000584642"/>
    </source>
</evidence>
<sequence>MRRLSAVLALAIFLPAAADARPRTVTAFTAGSIDDSETTGAAEPRATGPDRPLRPMTENEKQGAGCLVSSLVSTGITYSVGAVELAQVIAGGTLAPSSPAILFLAVTGTITLAACGMGAILAPTVVWAYEESDVLARIARETLDGWMGGGPPQALVDN</sequence>
<accession>A0ABX2T4D6</accession>
<feature type="region of interest" description="Disordered" evidence="1">
    <location>
        <begin position="29"/>
        <end position="58"/>
    </location>
</feature>
<protein>
    <recommendedName>
        <fullName evidence="6">MotA/TolQ/ExbB proton channel domain-containing protein</fullName>
    </recommendedName>
</protein>
<reference evidence="4 5" key="1">
    <citation type="submission" date="2020-05" db="EMBL/GenBank/DDBJ databases">
        <title>Azospirillum oleiclasticum sp. nov, a nitrogen-fixing and heavy crude oil-emulsifying bacterium isolated from the crude oil of Yumen Oilfield.</title>
        <authorList>
            <person name="Wu D."/>
            <person name="Cai M."/>
            <person name="Zhang X."/>
        </authorList>
    </citation>
    <scope>NUCLEOTIDE SEQUENCE [LARGE SCALE GENOMIC DNA]</scope>
    <source>
        <strain evidence="4 5">ROY-1-1-2</strain>
    </source>
</reference>
<proteinExistence type="predicted"/>
<dbReference type="RefSeq" id="WP_180280958.1">
    <property type="nucleotide sequence ID" value="NZ_JABFDB010000002.1"/>
</dbReference>
<gene>
    <name evidence="4" type="ORF">HND93_05630</name>
</gene>
<keyword evidence="5" id="KW-1185">Reference proteome</keyword>
<dbReference type="EMBL" id="JABFDB010000002">
    <property type="protein sequence ID" value="NYZ19185.1"/>
    <property type="molecule type" value="Genomic_DNA"/>
</dbReference>
<evidence type="ECO:0008006" key="6">
    <source>
        <dbReference type="Google" id="ProtNLM"/>
    </source>
</evidence>
<keyword evidence="2" id="KW-0812">Transmembrane</keyword>
<keyword evidence="2" id="KW-1133">Transmembrane helix</keyword>
<evidence type="ECO:0000313" key="4">
    <source>
        <dbReference type="EMBL" id="NYZ19185.1"/>
    </source>
</evidence>
<feature type="chain" id="PRO_5045736278" description="MotA/TolQ/ExbB proton channel domain-containing protein" evidence="3">
    <location>
        <begin position="21"/>
        <end position="158"/>
    </location>
</feature>
<keyword evidence="2" id="KW-0472">Membrane</keyword>
<feature type="signal peptide" evidence="3">
    <location>
        <begin position="1"/>
        <end position="20"/>
    </location>
</feature>
<name>A0ABX2T4D6_9PROT</name>
<feature type="transmembrane region" description="Helical" evidence="2">
    <location>
        <begin position="101"/>
        <end position="129"/>
    </location>
</feature>
<comment type="caution">
    <text evidence="4">The sequence shown here is derived from an EMBL/GenBank/DDBJ whole genome shotgun (WGS) entry which is preliminary data.</text>
</comment>
<organism evidence="4 5">
    <name type="scientific">Azospirillum oleiclasticum</name>
    <dbReference type="NCBI Taxonomy" id="2735135"/>
    <lineage>
        <taxon>Bacteria</taxon>
        <taxon>Pseudomonadati</taxon>
        <taxon>Pseudomonadota</taxon>
        <taxon>Alphaproteobacteria</taxon>
        <taxon>Rhodospirillales</taxon>
        <taxon>Azospirillaceae</taxon>
        <taxon>Azospirillum</taxon>
    </lineage>
</organism>
<evidence type="ECO:0000256" key="2">
    <source>
        <dbReference type="SAM" id="Phobius"/>
    </source>
</evidence>
<evidence type="ECO:0000256" key="1">
    <source>
        <dbReference type="SAM" id="MobiDB-lite"/>
    </source>
</evidence>